<feature type="compositionally biased region" description="Basic residues" evidence="4">
    <location>
        <begin position="17"/>
        <end position="27"/>
    </location>
</feature>
<dbReference type="SMART" id="SM00490">
    <property type="entry name" value="HELICc"/>
    <property type="match status" value="1"/>
</dbReference>
<dbReference type="InterPro" id="IPR050628">
    <property type="entry name" value="SNF2_RAD54_helicase_TF"/>
</dbReference>
<dbReference type="PANTHER" id="PTHR45626">
    <property type="entry name" value="TRANSCRIPTION TERMINATION FACTOR 2-RELATED"/>
    <property type="match status" value="1"/>
</dbReference>
<dbReference type="InterPro" id="IPR049730">
    <property type="entry name" value="SNF2/RAD54-like_C"/>
</dbReference>
<dbReference type="InterPro" id="IPR038718">
    <property type="entry name" value="SNF2-like_sf"/>
</dbReference>
<feature type="compositionally biased region" description="Polar residues" evidence="4">
    <location>
        <begin position="1143"/>
        <end position="1153"/>
    </location>
</feature>
<evidence type="ECO:0000256" key="4">
    <source>
        <dbReference type="SAM" id="MobiDB-lite"/>
    </source>
</evidence>
<dbReference type="Gene3D" id="3.40.50.300">
    <property type="entry name" value="P-loop containing nucleotide triphosphate hydrolases"/>
    <property type="match status" value="1"/>
</dbReference>
<feature type="region of interest" description="Disordered" evidence="4">
    <location>
        <begin position="855"/>
        <end position="888"/>
    </location>
</feature>
<dbReference type="SUPFAM" id="SSF52540">
    <property type="entry name" value="P-loop containing nucleoside triphosphate hydrolases"/>
    <property type="match status" value="2"/>
</dbReference>
<evidence type="ECO:0000313" key="7">
    <source>
        <dbReference type="EMBL" id="KAF2722875.1"/>
    </source>
</evidence>
<dbReference type="GO" id="GO:0008094">
    <property type="term" value="F:ATP-dependent activity, acting on DNA"/>
    <property type="evidence" value="ECO:0007669"/>
    <property type="project" value="TreeGrafter"/>
</dbReference>
<dbReference type="InterPro" id="IPR014001">
    <property type="entry name" value="Helicase_ATP-bd"/>
</dbReference>
<dbReference type="PROSITE" id="PS51192">
    <property type="entry name" value="HELICASE_ATP_BIND_1"/>
    <property type="match status" value="1"/>
</dbReference>
<proteinExistence type="predicted"/>
<evidence type="ECO:0000256" key="1">
    <source>
        <dbReference type="ARBA" id="ARBA00022741"/>
    </source>
</evidence>
<keyword evidence="1" id="KW-0547">Nucleotide-binding</keyword>
<evidence type="ECO:0008006" key="9">
    <source>
        <dbReference type="Google" id="ProtNLM"/>
    </source>
</evidence>
<dbReference type="CDD" id="cd18008">
    <property type="entry name" value="DEXDc_SHPRH-like"/>
    <property type="match status" value="1"/>
</dbReference>
<dbReference type="PANTHER" id="PTHR45626:SF52">
    <property type="entry name" value="SINGLE-STRANDED DNA-DEPENDENT ATPASE (EUROFUNG)"/>
    <property type="match status" value="1"/>
</dbReference>
<dbReference type="EMBL" id="MU003779">
    <property type="protein sequence ID" value="KAF2722875.1"/>
    <property type="molecule type" value="Genomic_DNA"/>
</dbReference>
<dbReference type="GO" id="GO:0005524">
    <property type="term" value="F:ATP binding"/>
    <property type="evidence" value="ECO:0007669"/>
    <property type="project" value="UniProtKB-KW"/>
</dbReference>
<feature type="region of interest" description="Disordered" evidence="4">
    <location>
        <begin position="1131"/>
        <end position="1153"/>
    </location>
</feature>
<dbReference type="SMART" id="SM00487">
    <property type="entry name" value="DEXDc"/>
    <property type="match status" value="1"/>
</dbReference>
<feature type="domain" description="Helicase C-terminal" evidence="6">
    <location>
        <begin position="975"/>
        <end position="1149"/>
    </location>
</feature>
<organism evidence="7 8">
    <name type="scientific">Polychaeton citri CBS 116435</name>
    <dbReference type="NCBI Taxonomy" id="1314669"/>
    <lineage>
        <taxon>Eukaryota</taxon>
        <taxon>Fungi</taxon>
        <taxon>Dikarya</taxon>
        <taxon>Ascomycota</taxon>
        <taxon>Pezizomycotina</taxon>
        <taxon>Dothideomycetes</taxon>
        <taxon>Dothideomycetidae</taxon>
        <taxon>Capnodiales</taxon>
        <taxon>Capnodiaceae</taxon>
        <taxon>Polychaeton</taxon>
    </lineage>
</organism>
<dbReference type="GO" id="GO:0005634">
    <property type="term" value="C:nucleus"/>
    <property type="evidence" value="ECO:0007669"/>
    <property type="project" value="TreeGrafter"/>
</dbReference>
<protein>
    <recommendedName>
        <fullName evidence="9">SNF2 family helicase/ATPase</fullName>
    </recommendedName>
</protein>
<name>A0A9P4QBE9_9PEZI</name>
<feature type="compositionally biased region" description="Polar residues" evidence="4">
    <location>
        <begin position="80"/>
        <end position="90"/>
    </location>
</feature>
<dbReference type="InterPro" id="IPR001650">
    <property type="entry name" value="Helicase_C-like"/>
</dbReference>
<dbReference type="CDD" id="cd18793">
    <property type="entry name" value="SF2_C_SNF"/>
    <property type="match status" value="1"/>
</dbReference>
<dbReference type="Proteomes" id="UP000799441">
    <property type="component" value="Unassembled WGS sequence"/>
</dbReference>
<feature type="compositionally biased region" description="Acidic residues" evidence="4">
    <location>
        <begin position="875"/>
        <end position="887"/>
    </location>
</feature>
<dbReference type="Pfam" id="PF00271">
    <property type="entry name" value="Helicase_C"/>
    <property type="match status" value="1"/>
</dbReference>
<comment type="caution">
    <text evidence="7">The sequence shown here is derived from an EMBL/GenBank/DDBJ whole genome shotgun (WGS) entry which is preliminary data.</text>
</comment>
<dbReference type="GO" id="GO:0006281">
    <property type="term" value="P:DNA repair"/>
    <property type="evidence" value="ECO:0007669"/>
    <property type="project" value="TreeGrafter"/>
</dbReference>
<dbReference type="InterPro" id="IPR000330">
    <property type="entry name" value="SNF2_N"/>
</dbReference>
<feature type="compositionally biased region" description="Basic and acidic residues" evidence="4">
    <location>
        <begin position="1131"/>
        <end position="1142"/>
    </location>
</feature>
<keyword evidence="2" id="KW-0378">Hydrolase</keyword>
<dbReference type="Pfam" id="PF00176">
    <property type="entry name" value="SNF2-rel_dom"/>
    <property type="match status" value="1"/>
</dbReference>
<feature type="compositionally biased region" description="Basic and acidic residues" evidence="4">
    <location>
        <begin position="855"/>
        <end position="872"/>
    </location>
</feature>
<keyword evidence="8" id="KW-1185">Reference proteome</keyword>
<dbReference type="PROSITE" id="PS51194">
    <property type="entry name" value="HELICASE_CTER"/>
    <property type="match status" value="1"/>
</dbReference>
<evidence type="ECO:0000259" key="6">
    <source>
        <dbReference type="PROSITE" id="PS51194"/>
    </source>
</evidence>
<dbReference type="Gene3D" id="3.40.50.10810">
    <property type="entry name" value="Tandem AAA-ATPase domain"/>
    <property type="match status" value="1"/>
</dbReference>
<feature type="domain" description="Helicase ATP-binding" evidence="5">
    <location>
        <begin position="492"/>
        <end position="679"/>
    </location>
</feature>
<dbReference type="OrthoDB" id="448448at2759"/>
<dbReference type="InterPro" id="IPR027417">
    <property type="entry name" value="P-loop_NTPase"/>
</dbReference>
<keyword evidence="3" id="KW-0067">ATP-binding</keyword>
<evidence type="ECO:0000259" key="5">
    <source>
        <dbReference type="PROSITE" id="PS51192"/>
    </source>
</evidence>
<accession>A0A9P4QBE9</accession>
<dbReference type="AlphaFoldDB" id="A0A9P4QBE9"/>
<sequence length="1153" mass="128876">MNPAQFLDPKGWAKQQQQHKGKGRKRAPTGPKQFRKSTTSEAALQAEDIPNSAGLGFDPKSLLAPRGAGASTKLKAKGAQPSSDAGSHNGNGADDSGPEGEGPGMASFLERQHKLKNRQVEAPRKRKAKNLDDEDEEGEERRKLKVQFIGGSNGGVLGQYVKDEREKGLKQQESAGDTSTRDEIVDAPIDLTNDDDEIEITGENRLVPISKEDGGVTKEDGNEEICMGTLKTNVNAYRVPAPGAGGINKLNKDWWPKMKVSLKRQANSTNVIHFVDTTGKNFGQMVINAASGLCPLLDGVNVSKLRTKTYLDARKRGRNEAPGQPISEVLVAHTTLFCPRNKKTSIGRFLSQRQLFLNDPVGMVMGTPVENPHTLKKFGPSLDESRARNKNGGTGPGNARYIQRTQEEMRRDASTMFDTLTKASEDLPGAEAGHVITTPLMEHQKKALYFLLDHERKASEASVEDDSKWSLWKPSRQRAGWVFNVITGEEVAKPPKRVQGGILADVMGLGKTLSILALLATTLEEAAAFGNKNPTEEEFQKTSVECLSKATLIICPKSVMSNWIEQIDQHTSGKLKVYAYHGSNRQQDPEVLAKHDVVLTTYNTAAAEFNDGNRQTRALETIKWFRIVLDEAHQIRTASTKVSKACCALSAERRWAMTGTPVQNKLDDLGALIKFIRLKPFDESYNWAHYIIAPFKNADHNVLEHLQLLVHSVTLRRVKDTIELVGRREVRETISWSREERLIYDNFARSARIQSSQMIGGGGLKGKAYAHVLRTISRLRAICAHGKEMLSEEDQRDLENLKGSSSDMAIELFDEPDSEDALPEREERPFITENQAYEMLNWMRDSEVDRCSRCGQRVSEDKTDPNEVHDLSSDSSDEASDDDESQSDELGFLTQGCLHLICHKCEDRYKQQVKDGAHKDGYWTCPIDGAYVRAATFTLTKSGFSNFQQYKADAAQRRKKSKWEDRDNYSGQFSKVKQLMSHLRANEQESERLPKGEPPIRSVIFSGWTTYLDLIEFALVDEGYGFVRLDGSMSIKQRTAVLNTFKEDPETTILIVSIKAGGQGLNFTTANKVYMMEPQFNPGVEQQAIDRVHRLGQKRDVEIVHFVMQDSIEQSILELQAKKERLAKLSMDKKRSGQEEAKTTMQQLSELFK</sequence>
<evidence type="ECO:0000256" key="3">
    <source>
        <dbReference type="ARBA" id="ARBA00022840"/>
    </source>
</evidence>
<feature type="region of interest" description="Disordered" evidence="4">
    <location>
        <begin position="1"/>
        <end position="141"/>
    </location>
</feature>
<gene>
    <name evidence="7" type="ORF">K431DRAFT_283387</name>
</gene>
<evidence type="ECO:0000256" key="2">
    <source>
        <dbReference type="ARBA" id="ARBA00022801"/>
    </source>
</evidence>
<dbReference type="GO" id="GO:0016787">
    <property type="term" value="F:hydrolase activity"/>
    <property type="evidence" value="ECO:0007669"/>
    <property type="project" value="UniProtKB-KW"/>
</dbReference>
<reference evidence="7" key="1">
    <citation type="journal article" date="2020" name="Stud. Mycol.">
        <title>101 Dothideomycetes genomes: a test case for predicting lifestyles and emergence of pathogens.</title>
        <authorList>
            <person name="Haridas S."/>
            <person name="Albert R."/>
            <person name="Binder M."/>
            <person name="Bloem J."/>
            <person name="Labutti K."/>
            <person name="Salamov A."/>
            <person name="Andreopoulos B."/>
            <person name="Baker S."/>
            <person name="Barry K."/>
            <person name="Bills G."/>
            <person name="Bluhm B."/>
            <person name="Cannon C."/>
            <person name="Castanera R."/>
            <person name="Culley D."/>
            <person name="Daum C."/>
            <person name="Ezra D."/>
            <person name="Gonzalez J."/>
            <person name="Henrissat B."/>
            <person name="Kuo A."/>
            <person name="Liang C."/>
            <person name="Lipzen A."/>
            <person name="Lutzoni F."/>
            <person name="Magnuson J."/>
            <person name="Mondo S."/>
            <person name="Nolan M."/>
            <person name="Ohm R."/>
            <person name="Pangilinan J."/>
            <person name="Park H.-J."/>
            <person name="Ramirez L."/>
            <person name="Alfaro M."/>
            <person name="Sun H."/>
            <person name="Tritt A."/>
            <person name="Yoshinaga Y."/>
            <person name="Zwiers L.-H."/>
            <person name="Turgeon B."/>
            <person name="Goodwin S."/>
            <person name="Spatafora J."/>
            <person name="Crous P."/>
            <person name="Grigoriev I."/>
        </authorList>
    </citation>
    <scope>NUCLEOTIDE SEQUENCE</scope>
    <source>
        <strain evidence="7">CBS 116435</strain>
    </source>
</reference>
<evidence type="ECO:0000313" key="8">
    <source>
        <dbReference type="Proteomes" id="UP000799441"/>
    </source>
</evidence>